<organism evidence="2 3">
    <name type="scientific">Stegodyphus mimosarum</name>
    <name type="common">African social velvet spider</name>
    <dbReference type="NCBI Taxonomy" id="407821"/>
    <lineage>
        <taxon>Eukaryota</taxon>
        <taxon>Metazoa</taxon>
        <taxon>Ecdysozoa</taxon>
        <taxon>Arthropoda</taxon>
        <taxon>Chelicerata</taxon>
        <taxon>Arachnida</taxon>
        <taxon>Araneae</taxon>
        <taxon>Araneomorphae</taxon>
        <taxon>Entelegynae</taxon>
        <taxon>Eresoidea</taxon>
        <taxon>Eresidae</taxon>
        <taxon>Stegodyphus</taxon>
    </lineage>
</organism>
<sequence length="43" mass="5211">MKNTGSTIRSRRRREKRKRMEIEEAENDEKEIINTQKIFATDT</sequence>
<accession>A0A087TS68</accession>
<dbReference type="Proteomes" id="UP000054359">
    <property type="component" value="Unassembled WGS sequence"/>
</dbReference>
<dbReference type="EMBL" id="KK116503">
    <property type="protein sequence ID" value="KFM67957.1"/>
    <property type="molecule type" value="Genomic_DNA"/>
</dbReference>
<dbReference type="AlphaFoldDB" id="A0A087TS68"/>
<evidence type="ECO:0000313" key="2">
    <source>
        <dbReference type="EMBL" id="KFM67957.1"/>
    </source>
</evidence>
<proteinExistence type="predicted"/>
<protein>
    <submittedName>
        <fullName evidence="2">Uncharacterized protein</fullName>
    </submittedName>
</protein>
<reference evidence="2 3" key="1">
    <citation type="submission" date="2013-11" db="EMBL/GenBank/DDBJ databases">
        <title>Genome sequencing of Stegodyphus mimosarum.</title>
        <authorList>
            <person name="Bechsgaard J."/>
        </authorList>
    </citation>
    <scope>NUCLEOTIDE SEQUENCE [LARGE SCALE GENOMIC DNA]</scope>
</reference>
<feature type="non-terminal residue" evidence="2">
    <location>
        <position position="43"/>
    </location>
</feature>
<feature type="compositionally biased region" description="Basic residues" evidence="1">
    <location>
        <begin position="9"/>
        <end position="19"/>
    </location>
</feature>
<keyword evidence="3" id="KW-1185">Reference proteome</keyword>
<gene>
    <name evidence="2" type="ORF">X975_10909</name>
</gene>
<name>A0A087TS68_STEMI</name>
<feature type="region of interest" description="Disordered" evidence="1">
    <location>
        <begin position="1"/>
        <end position="23"/>
    </location>
</feature>
<evidence type="ECO:0000256" key="1">
    <source>
        <dbReference type="SAM" id="MobiDB-lite"/>
    </source>
</evidence>
<evidence type="ECO:0000313" key="3">
    <source>
        <dbReference type="Proteomes" id="UP000054359"/>
    </source>
</evidence>